<keyword evidence="3" id="KW-1185">Reference proteome</keyword>
<dbReference type="Pfam" id="PF03583">
    <property type="entry name" value="LIP"/>
    <property type="match status" value="1"/>
</dbReference>
<dbReference type="AlphaFoldDB" id="A0A848KW87"/>
<proteinExistence type="predicted"/>
<gene>
    <name evidence="2" type="ORF">HH308_15095</name>
</gene>
<protein>
    <submittedName>
        <fullName evidence="2">Lipase</fullName>
    </submittedName>
</protein>
<evidence type="ECO:0000313" key="3">
    <source>
        <dbReference type="Proteomes" id="UP000550729"/>
    </source>
</evidence>
<sequence>MTGLLTAVVAAALACSALTSCSPDAPPPTELLAAPLTTPQQPAAQEAAGRPTRVVDTVAGSLGRGKLAVYGSTDGATGAPTKVSGAFFVPSGTPPAGGWPTIAIGHGTTGLSPDCGPSRDPATLSQIAPVAMLLKDGFAVALIDYQGLGIAADGTDASADNPRHPYLEPRSAAYNLADAVRAMRAVYPGRISTRWAAAGHSQGGQAAWAAAEFAPAYASELQLVAASAQAPAVNLRRLGRVSDGSYTSHEEWLMPMLITGLSVSDPSLNRWDFIRGSARNNLALLVSCNAADDANRQKAMDAISSGDVIPDSADAQTALTDVLQSYSLPQRRSSVPLYVTQGTADPVVAASSTTTAVSQACQLGTVVTYRKLDGRNHDIGDDMAGYEWLATMLHGARPPTSCTTTA</sequence>
<name>A0A848KW87_9ACTN</name>
<dbReference type="InterPro" id="IPR029058">
    <property type="entry name" value="AB_hydrolase_fold"/>
</dbReference>
<dbReference type="PANTHER" id="PTHR34853:SF1">
    <property type="entry name" value="LIPASE 5"/>
    <property type="match status" value="1"/>
</dbReference>
<dbReference type="SUPFAM" id="SSF53474">
    <property type="entry name" value="alpha/beta-Hydrolases"/>
    <property type="match status" value="1"/>
</dbReference>
<dbReference type="Gene3D" id="3.40.50.1820">
    <property type="entry name" value="alpha/beta hydrolase"/>
    <property type="match status" value="2"/>
</dbReference>
<accession>A0A848KW87</accession>
<dbReference type="GO" id="GO:0004806">
    <property type="term" value="F:triacylglycerol lipase activity"/>
    <property type="evidence" value="ECO:0007669"/>
    <property type="project" value="InterPro"/>
</dbReference>
<evidence type="ECO:0000313" key="2">
    <source>
        <dbReference type="EMBL" id="NMO02539.1"/>
    </source>
</evidence>
<dbReference type="Proteomes" id="UP000550729">
    <property type="component" value="Unassembled WGS sequence"/>
</dbReference>
<evidence type="ECO:0000256" key="1">
    <source>
        <dbReference type="SAM" id="SignalP"/>
    </source>
</evidence>
<keyword evidence="1" id="KW-0732">Signal</keyword>
<dbReference type="PANTHER" id="PTHR34853">
    <property type="match status" value="1"/>
</dbReference>
<dbReference type="GO" id="GO:0016042">
    <property type="term" value="P:lipid catabolic process"/>
    <property type="evidence" value="ECO:0007669"/>
    <property type="project" value="InterPro"/>
</dbReference>
<feature type="signal peptide" evidence="1">
    <location>
        <begin position="1"/>
        <end position="25"/>
    </location>
</feature>
<dbReference type="EMBL" id="JABBNB010000014">
    <property type="protein sequence ID" value="NMO02539.1"/>
    <property type="molecule type" value="Genomic_DNA"/>
</dbReference>
<dbReference type="InterPro" id="IPR005152">
    <property type="entry name" value="Lipase_secreted"/>
</dbReference>
<organism evidence="2 3">
    <name type="scientific">Gordonia asplenii</name>
    <dbReference type="NCBI Taxonomy" id="2725283"/>
    <lineage>
        <taxon>Bacteria</taxon>
        <taxon>Bacillati</taxon>
        <taxon>Actinomycetota</taxon>
        <taxon>Actinomycetes</taxon>
        <taxon>Mycobacteriales</taxon>
        <taxon>Gordoniaceae</taxon>
        <taxon>Gordonia</taxon>
    </lineage>
</organism>
<dbReference type="PIRSF" id="PIRSF029171">
    <property type="entry name" value="Esterase_LipA"/>
    <property type="match status" value="1"/>
</dbReference>
<comment type="caution">
    <text evidence="2">The sequence shown here is derived from an EMBL/GenBank/DDBJ whole genome shotgun (WGS) entry which is preliminary data.</text>
</comment>
<feature type="chain" id="PRO_5038657756" evidence="1">
    <location>
        <begin position="26"/>
        <end position="406"/>
    </location>
</feature>
<reference evidence="2 3" key="1">
    <citation type="submission" date="2020-04" db="EMBL/GenBank/DDBJ databases">
        <title>Gordonia sp. nov. TBRC 11910.</title>
        <authorList>
            <person name="Suriyachadkun C."/>
        </authorList>
    </citation>
    <scope>NUCLEOTIDE SEQUENCE [LARGE SCALE GENOMIC DNA]</scope>
    <source>
        <strain evidence="2 3">TBRC 11910</strain>
    </source>
</reference>